<evidence type="ECO:0000313" key="6">
    <source>
        <dbReference type="EMBL" id="WBA08217.1"/>
    </source>
</evidence>
<name>A0AA47KKD0_9GAMM</name>
<feature type="coiled-coil region" evidence="2">
    <location>
        <begin position="53"/>
        <end position="101"/>
    </location>
</feature>
<organism evidence="6 7">
    <name type="scientific">Salinivibrio kushneri</name>
    <dbReference type="NCBI Taxonomy" id="1908198"/>
    <lineage>
        <taxon>Bacteria</taxon>
        <taxon>Pseudomonadati</taxon>
        <taxon>Pseudomonadota</taxon>
        <taxon>Gammaproteobacteria</taxon>
        <taxon>Vibrionales</taxon>
        <taxon>Vibrionaceae</taxon>
        <taxon>Salinivibrio</taxon>
    </lineage>
</organism>
<feature type="region of interest" description="Disordered" evidence="3">
    <location>
        <begin position="310"/>
        <end position="334"/>
    </location>
</feature>
<dbReference type="Gene3D" id="2.70.70.10">
    <property type="entry name" value="Glucose Permease (Domain IIA)"/>
    <property type="match status" value="1"/>
</dbReference>
<dbReference type="EMBL" id="CP114588">
    <property type="protein sequence ID" value="WBA08217.1"/>
    <property type="molecule type" value="Genomic_DNA"/>
</dbReference>
<evidence type="ECO:0000259" key="5">
    <source>
        <dbReference type="Pfam" id="PF01551"/>
    </source>
</evidence>
<keyword evidence="2" id="KW-0175">Coiled coil</keyword>
<proteinExistence type="predicted"/>
<dbReference type="InterPro" id="IPR011055">
    <property type="entry name" value="Dup_hybrid_motif"/>
</dbReference>
<evidence type="ECO:0000256" key="4">
    <source>
        <dbReference type="SAM" id="Phobius"/>
    </source>
</evidence>
<keyword evidence="4" id="KW-0472">Membrane</keyword>
<dbReference type="PANTHER" id="PTHR21666">
    <property type="entry name" value="PEPTIDASE-RELATED"/>
    <property type="match status" value="1"/>
</dbReference>
<keyword evidence="1" id="KW-0732">Signal</keyword>
<dbReference type="InterPro" id="IPR050570">
    <property type="entry name" value="Cell_wall_metabolism_enzyme"/>
</dbReference>
<feature type="domain" description="M23ase beta-sheet core" evidence="5">
    <location>
        <begin position="169"/>
        <end position="265"/>
    </location>
</feature>
<keyword evidence="4" id="KW-0812">Transmembrane</keyword>
<sequence length="334" mass="37244">MTDHIHIAISHPNGVKHYTLCPTRKKVVQTLALVLLAVLTVTFASLYLLSERSTEAEAAVNRLREERAVLNNEVAMLQQKRDELSQTIENKDVELTALTQRVVTVEDMLGLQSVAKDASLTHRLDVAAINSAVRYTMLQLIPNGKPIQSYRRSSGYGSRTHPVTGKEKFHMGLDLTADIGTPVYAPADGVVEYVRPSRRKGYGNFVKIDHAFGFMTLYAHLDKFNVRSGQFVKKGDLIAWSGNTGLSTGPHLHYEVRFLGRALNPRRFIKWSAEQFDTLLENEKRVSWGHLVAVVENLVETQVQVANMPDAEPPLSTAQQREADIKSAPTKASM</sequence>
<dbReference type="Proteomes" id="UP001164748">
    <property type="component" value="Chromosome"/>
</dbReference>
<dbReference type="PANTHER" id="PTHR21666:SF289">
    <property type="entry name" value="L-ALA--D-GLU ENDOPEPTIDASE"/>
    <property type="match status" value="1"/>
</dbReference>
<feature type="transmembrane region" description="Helical" evidence="4">
    <location>
        <begin position="27"/>
        <end position="49"/>
    </location>
</feature>
<dbReference type="SUPFAM" id="SSF51261">
    <property type="entry name" value="Duplicated hybrid motif"/>
    <property type="match status" value="1"/>
</dbReference>
<dbReference type="InterPro" id="IPR016047">
    <property type="entry name" value="M23ase_b-sheet_dom"/>
</dbReference>
<dbReference type="FunFam" id="2.70.70.10:FF:000006">
    <property type="entry name" value="M23 family peptidase"/>
    <property type="match status" value="1"/>
</dbReference>
<evidence type="ECO:0000313" key="7">
    <source>
        <dbReference type="Proteomes" id="UP001164748"/>
    </source>
</evidence>
<protein>
    <submittedName>
        <fullName evidence="6">Peptidoglycan DD-metalloendopeptidase family protein</fullName>
    </submittedName>
</protein>
<dbReference type="CDD" id="cd12797">
    <property type="entry name" value="M23_peptidase"/>
    <property type="match status" value="1"/>
</dbReference>
<evidence type="ECO:0000256" key="2">
    <source>
        <dbReference type="SAM" id="Coils"/>
    </source>
</evidence>
<dbReference type="AlphaFoldDB" id="A0AA47KKD0"/>
<evidence type="ECO:0000256" key="3">
    <source>
        <dbReference type="SAM" id="MobiDB-lite"/>
    </source>
</evidence>
<evidence type="ECO:0000256" key="1">
    <source>
        <dbReference type="ARBA" id="ARBA00022729"/>
    </source>
</evidence>
<dbReference type="Pfam" id="PF01551">
    <property type="entry name" value="Peptidase_M23"/>
    <property type="match status" value="1"/>
</dbReference>
<dbReference type="GO" id="GO:0004222">
    <property type="term" value="F:metalloendopeptidase activity"/>
    <property type="evidence" value="ECO:0007669"/>
    <property type="project" value="TreeGrafter"/>
</dbReference>
<keyword evidence="4" id="KW-1133">Transmembrane helix</keyword>
<gene>
    <name evidence="6" type="ORF">N8M53_10370</name>
</gene>
<accession>A0AA47KKD0</accession>
<reference evidence="6" key="1">
    <citation type="submission" date="2022-09" db="EMBL/GenBank/DDBJ databases">
        <authorList>
            <person name="Li Z.-J."/>
        </authorList>
    </citation>
    <scope>NUCLEOTIDE SEQUENCE</scope>
    <source>
        <strain evidence="6">TGB11</strain>
    </source>
</reference>
<dbReference type="RefSeq" id="WP_269578720.1">
    <property type="nucleotide sequence ID" value="NZ_CP114588.1"/>
</dbReference>